<comment type="similarity">
    <text evidence="1">Belongs to the peptidase M32 family.</text>
</comment>
<sequence>MTAFDELMAYQRQTEALAQIAGRLGWDQETVMPRGAAEQRAEELAAIESVLHARRTDPRIAEWLSHAEAPDEIGARALELIARSYHRNAAVPAELAAEIARATSRAQGIWAEARATEDVGHFLPILTRVIDLIRQKGQALAQAGFGAGDPYDALLDDYEPEATAATIGAMFDRMRPRLVALRERILSRPAPDVLTGHFPRETQLRMARTLAGAFGYDWDRGRLDLAVHPFSSGSGNDVRITTRVDESDPFNCFYSTIHEVGHAAYEQAIRQDFLLTPLGAGVSMGVHESQSRIYENQLARSAPFTGWLHGQMRAAFGDFGVDNADRFHAVVNAVRPGFIRTESDEVQYNLHIMMRFDLERDLIAGRLDPADLEEAWNARFLADFGQAVEKPSDGVLQDVHWSVGLFGYFPTYALGNVYAGCLHRALRADIPELDAALGRGEAHVATAWLAEKVQRHGGLYPPARLIRQVCGFDPDESPLLDYLEDKFGALYDL</sequence>
<evidence type="ECO:0000256" key="2">
    <source>
        <dbReference type="PIRSR" id="PIRSR006615-1"/>
    </source>
</evidence>
<dbReference type="InterPro" id="IPR001333">
    <property type="entry name" value="Peptidase_M32_Taq"/>
</dbReference>
<comment type="caution">
    <text evidence="4">The sequence shown here is derived from an EMBL/GenBank/DDBJ whole genome shotgun (WGS) entry which is preliminary data.</text>
</comment>
<feature type="binding site" evidence="2">
    <location>
        <position position="258"/>
    </location>
    <ligand>
        <name>Zn(2+)</name>
        <dbReference type="ChEBI" id="CHEBI:29105"/>
        <note>catalytic</note>
    </ligand>
</feature>
<proteinExistence type="inferred from homology"/>
<dbReference type="Proteomes" id="UP000239736">
    <property type="component" value="Unassembled WGS sequence"/>
</dbReference>
<accession>A0A2S5JFA1</accession>
<reference evidence="4 5" key="1">
    <citation type="submission" date="2018-01" db="EMBL/GenBank/DDBJ databases">
        <title>Genomic Encyclopedia of Archaeal and Bacterial Type Strains, Phase II (KMG-II): from individual species to whole genera.</title>
        <authorList>
            <person name="Goeker M."/>
        </authorList>
    </citation>
    <scope>NUCLEOTIDE SEQUENCE [LARGE SCALE GENOMIC DNA]</scope>
    <source>
        <strain evidence="4 5">DSM 12048</strain>
    </source>
</reference>
<keyword evidence="1" id="KW-0378">Hydrolase</keyword>
<dbReference type="PIRSF" id="PIRSF006615">
    <property type="entry name" value="Zn_crbxpep_Taq"/>
    <property type="match status" value="1"/>
</dbReference>
<feature type="binding site" evidence="2">
    <location>
        <position position="262"/>
    </location>
    <ligand>
        <name>Zn(2+)</name>
        <dbReference type="ChEBI" id="CHEBI:29105"/>
        <note>catalytic</note>
    </ligand>
</feature>
<name>A0A2S5JFA1_9RHOB</name>
<dbReference type="CDD" id="cd06460">
    <property type="entry name" value="M32_Taq"/>
    <property type="match status" value="1"/>
</dbReference>
<dbReference type="Pfam" id="PF02074">
    <property type="entry name" value="Peptidase_M32"/>
    <property type="match status" value="1"/>
</dbReference>
<feature type="binding site" evidence="2">
    <location>
        <position position="288"/>
    </location>
    <ligand>
        <name>Zn(2+)</name>
        <dbReference type="ChEBI" id="CHEBI:29105"/>
        <note>catalytic</note>
    </ligand>
</feature>
<feature type="active site" description="Proton donor/acceptor" evidence="3">
    <location>
        <position position="259"/>
    </location>
</feature>
<organism evidence="4 5">
    <name type="scientific">Albidovulum inexpectatum</name>
    <dbReference type="NCBI Taxonomy" id="196587"/>
    <lineage>
        <taxon>Bacteria</taxon>
        <taxon>Pseudomonadati</taxon>
        <taxon>Pseudomonadota</taxon>
        <taxon>Alphaproteobacteria</taxon>
        <taxon>Rhodobacterales</taxon>
        <taxon>Paracoccaceae</taxon>
        <taxon>Albidovulum</taxon>
    </lineage>
</organism>
<dbReference type="GO" id="GO:0006508">
    <property type="term" value="P:proteolysis"/>
    <property type="evidence" value="ECO:0007669"/>
    <property type="project" value="UniProtKB-UniRule"/>
</dbReference>
<dbReference type="GO" id="GO:0046872">
    <property type="term" value="F:metal ion binding"/>
    <property type="evidence" value="ECO:0007669"/>
    <property type="project" value="UniProtKB-KW"/>
</dbReference>
<comment type="catalytic activity">
    <reaction evidence="1">
        <text>Release of a C-terminal amino acid with broad specificity, except for -Pro.</text>
        <dbReference type="EC" id="3.4.17.19"/>
    </reaction>
</comment>
<comment type="function">
    <text evidence="1">Broad specificity carboxypetidase that releases amino acids sequentially from the C-terminus, including neutral, aromatic, polar and basic residues.</text>
</comment>
<gene>
    <name evidence="4" type="ORF">LV82_02333</name>
</gene>
<keyword evidence="5" id="KW-1185">Reference proteome</keyword>
<dbReference type="GO" id="GO:0004181">
    <property type="term" value="F:metallocarboxypeptidase activity"/>
    <property type="evidence" value="ECO:0007669"/>
    <property type="project" value="UniProtKB-UniRule"/>
</dbReference>
<evidence type="ECO:0000256" key="3">
    <source>
        <dbReference type="PIRSR" id="PIRSR006615-2"/>
    </source>
</evidence>
<keyword evidence="1 4" id="KW-0121">Carboxypeptidase</keyword>
<evidence type="ECO:0000256" key="1">
    <source>
        <dbReference type="PIRNR" id="PIRNR006615"/>
    </source>
</evidence>
<dbReference type="PROSITE" id="PS52034">
    <property type="entry name" value="PEPTIDASE_M32"/>
    <property type="match status" value="1"/>
</dbReference>
<keyword evidence="1 2" id="KW-0479">Metal-binding</keyword>
<dbReference type="Gene3D" id="1.10.1370.30">
    <property type="match status" value="1"/>
</dbReference>
<comment type="cofactor">
    <cofactor evidence="2">
        <name>Zn(2+)</name>
        <dbReference type="ChEBI" id="CHEBI:29105"/>
    </cofactor>
    <text evidence="2">Binds 1 zinc ion per subunit.</text>
</comment>
<dbReference type="EC" id="3.4.17.19" evidence="1"/>
<dbReference type="RefSeq" id="WP_104071846.1">
    <property type="nucleotide sequence ID" value="NZ_PRDS01000007.1"/>
</dbReference>
<dbReference type="OrthoDB" id="9772308at2"/>
<keyword evidence="1" id="KW-0645">Protease</keyword>
<dbReference type="PANTHER" id="PTHR34217">
    <property type="entry name" value="METAL-DEPENDENT CARBOXYPEPTIDASE"/>
    <property type="match status" value="1"/>
</dbReference>
<dbReference type="PRINTS" id="PR00998">
    <property type="entry name" value="CRBOXYPTASET"/>
</dbReference>
<dbReference type="EMBL" id="PRDS01000007">
    <property type="protein sequence ID" value="PPB80048.1"/>
    <property type="molecule type" value="Genomic_DNA"/>
</dbReference>
<keyword evidence="1" id="KW-0482">Metalloprotease</keyword>
<keyword evidence="2" id="KW-0862">Zinc</keyword>
<evidence type="ECO:0000313" key="5">
    <source>
        <dbReference type="Proteomes" id="UP000239736"/>
    </source>
</evidence>
<dbReference type="AlphaFoldDB" id="A0A2S5JFA1"/>
<dbReference type="SUPFAM" id="SSF55486">
    <property type="entry name" value="Metalloproteases ('zincins'), catalytic domain"/>
    <property type="match status" value="1"/>
</dbReference>
<evidence type="ECO:0000313" key="4">
    <source>
        <dbReference type="EMBL" id="PPB80048.1"/>
    </source>
</evidence>
<dbReference type="PANTHER" id="PTHR34217:SF1">
    <property type="entry name" value="CARBOXYPEPTIDASE 1"/>
    <property type="match status" value="1"/>
</dbReference>
<protein>
    <recommendedName>
        <fullName evidence="1">Metal-dependent carboxypeptidase</fullName>
        <ecNumber evidence="1">3.4.17.19</ecNumber>
    </recommendedName>
</protein>